<dbReference type="InterPro" id="IPR051692">
    <property type="entry name" value="OMP-like"/>
</dbReference>
<gene>
    <name evidence="8" type="primary">omp</name>
    <name evidence="8" type="ORF">AGR7C_Lc50003</name>
</gene>
<reference evidence="8 9" key="1">
    <citation type="submission" date="2016-01" db="EMBL/GenBank/DDBJ databases">
        <authorList>
            <person name="Oliw E.H."/>
        </authorList>
    </citation>
    <scope>NUCLEOTIDE SEQUENCE [LARGE SCALE GENOMIC DNA]</scope>
    <source>
        <strain evidence="8 9">Zutra 3-1</strain>
    </source>
</reference>
<proteinExistence type="inferred from homology"/>
<name>A0A1S7RUE3_9HYPH</name>
<dbReference type="PANTHER" id="PTHR34001">
    <property type="entry name" value="BLL7405 PROTEIN"/>
    <property type="match status" value="1"/>
</dbReference>
<evidence type="ECO:0000256" key="4">
    <source>
        <dbReference type="ARBA" id="ARBA00023237"/>
    </source>
</evidence>
<dbReference type="GO" id="GO:0009279">
    <property type="term" value="C:cell outer membrane"/>
    <property type="evidence" value="ECO:0007669"/>
    <property type="project" value="UniProtKB-SubCell"/>
</dbReference>
<dbReference type="SUPFAM" id="SSF56925">
    <property type="entry name" value="OMPA-like"/>
    <property type="match status" value="1"/>
</dbReference>
<dbReference type="Pfam" id="PF13505">
    <property type="entry name" value="OMP_b-brl"/>
    <property type="match status" value="1"/>
</dbReference>
<protein>
    <submittedName>
        <fullName evidence="8">Outer membrane protein</fullName>
    </submittedName>
</protein>
<dbReference type="Proteomes" id="UP000191987">
    <property type="component" value="Unassembled WGS sequence"/>
</dbReference>
<evidence type="ECO:0000256" key="5">
    <source>
        <dbReference type="ARBA" id="ARBA00038306"/>
    </source>
</evidence>
<comment type="similarity">
    <text evidence="5">Belongs to the Omp25/RopB family.</text>
</comment>
<evidence type="ECO:0000259" key="7">
    <source>
        <dbReference type="Pfam" id="PF13505"/>
    </source>
</evidence>
<evidence type="ECO:0000313" key="9">
    <source>
        <dbReference type="Proteomes" id="UP000191987"/>
    </source>
</evidence>
<feature type="signal peptide" evidence="6">
    <location>
        <begin position="1"/>
        <end position="21"/>
    </location>
</feature>
<keyword evidence="3" id="KW-0472">Membrane</keyword>
<organism evidence="8 9">
    <name type="scientific">Agrobacterium deltaense Zutra 3/1</name>
    <dbReference type="NCBI Taxonomy" id="1183427"/>
    <lineage>
        <taxon>Bacteria</taxon>
        <taxon>Pseudomonadati</taxon>
        <taxon>Pseudomonadota</taxon>
        <taxon>Alphaproteobacteria</taxon>
        <taxon>Hyphomicrobiales</taxon>
        <taxon>Rhizobiaceae</taxon>
        <taxon>Rhizobium/Agrobacterium group</taxon>
        <taxon>Agrobacterium</taxon>
    </lineage>
</organism>
<keyword evidence="2 6" id="KW-0732">Signal</keyword>
<dbReference type="PANTHER" id="PTHR34001:SF3">
    <property type="entry name" value="BLL7405 PROTEIN"/>
    <property type="match status" value="1"/>
</dbReference>
<evidence type="ECO:0000256" key="3">
    <source>
        <dbReference type="ARBA" id="ARBA00023136"/>
    </source>
</evidence>
<evidence type="ECO:0000256" key="6">
    <source>
        <dbReference type="SAM" id="SignalP"/>
    </source>
</evidence>
<dbReference type="InterPro" id="IPR011250">
    <property type="entry name" value="OMP/PagP_B-barrel"/>
</dbReference>
<dbReference type="Gene3D" id="2.40.160.20">
    <property type="match status" value="1"/>
</dbReference>
<sequence length="215" mass="22619">MLKQSLLALGLLGVFSGVAVAADAVSDIPSAPVVNDVAPAFSWDGVYVGASAGYGWNRVKSTTFGVTTKHEFDGGRFSGFAGYNFEVAPSVILGVEGDLGYAWGDKTIVTSEVSAGLNGSARLRAGYAIDRALIYTAAGYTATDSEVKAPFGEDSKVLHGWTVGAGIDYAFTNNLFGRVEYRYNDFGKETYRTGPITSTGDVSEHVVKVGLGVKF</sequence>
<comment type="subcellular location">
    <subcellularLocation>
        <location evidence="1">Cell outer membrane</location>
    </subcellularLocation>
</comment>
<feature type="chain" id="PRO_5013363377" evidence="6">
    <location>
        <begin position="22"/>
        <end position="215"/>
    </location>
</feature>
<dbReference type="InterPro" id="IPR027385">
    <property type="entry name" value="Beta-barrel_OMP"/>
</dbReference>
<feature type="domain" description="Outer membrane protein beta-barrel" evidence="7">
    <location>
        <begin position="40"/>
        <end position="215"/>
    </location>
</feature>
<dbReference type="RefSeq" id="WP_080819079.1">
    <property type="nucleotide sequence ID" value="NZ_LT009749.1"/>
</dbReference>
<keyword evidence="4" id="KW-0998">Cell outer membrane</keyword>
<evidence type="ECO:0000313" key="8">
    <source>
        <dbReference type="EMBL" id="CUX57668.1"/>
    </source>
</evidence>
<dbReference type="EMBL" id="FBWG01000044">
    <property type="protein sequence ID" value="CUX57668.1"/>
    <property type="molecule type" value="Genomic_DNA"/>
</dbReference>
<accession>A0A1S7RUE3</accession>
<dbReference type="AlphaFoldDB" id="A0A1S7RUE3"/>
<evidence type="ECO:0000256" key="1">
    <source>
        <dbReference type="ARBA" id="ARBA00004442"/>
    </source>
</evidence>
<evidence type="ECO:0000256" key="2">
    <source>
        <dbReference type="ARBA" id="ARBA00022729"/>
    </source>
</evidence>